<evidence type="ECO:0000256" key="3">
    <source>
        <dbReference type="SAM" id="MobiDB-lite"/>
    </source>
</evidence>
<comment type="caution">
    <text evidence="5">The sequence shown here is derived from an EMBL/GenBank/DDBJ whole genome shotgun (WGS) entry which is preliminary data.</text>
</comment>
<feature type="compositionally biased region" description="Pro residues" evidence="3">
    <location>
        <begin position="178"/>
        <end position="192"/>
    </location>
</feature>
<reference evidence="5" key="1">
    <citation type="submission" date="2021-02" db="EMBL/GenBank/DDBJ databases">
        <authorList>
            <person name="Nowell W R."/>
        </authorList>
    </citation>
    <scope>NUCLEOTIDE SEQUENCE</scope>
</reference>
<comment type="subcellular location">
    <subcellularLocation>
        <location evidence="2">Nucleus</location>
    </subcellularLocation>
</comment>
<evidence type="ECO:0000259" key="4">
    <source>
        <dbReference type="PROSITE" id="PS51037"/>
    </source>
</evidence>
<dbReference type="Proteomes" id="UP000663866">
    <property type="component" value="Unassembled WGS sequence"/>
</dbReference>
<dbReference type="PANTHER" id="PTHR47827:SF3">
    <property type="entry name" value="AF-9 ANC1 HOMOLOGY DOMAIN-CONTAINING PROTEIN"/>
    <property type="match status" value="1"/>
</dbReference>
<feature type="non-terminal residue" evidence="5">
    <location>
        <position position="1"/>
    </location>
</feature>
<evidence type="ECO:0000313" key="5">
    <source>
        <dbReference type="EMBL" id="CAF4160236.1"/>
    </source>
</evidence>
<proteinExistence type="predicted"/>
<dbReference type="GO" id="GO:0008023">
    <property type="term" value="C:transcription elongation factor complex"/>
    <property type="evidence" value="ECO:0007669"/>
    <property type="project" value="TreeGrafter"/>
</dbReference>
<feature type="domain" description="YEATS" evidence="4">
    <location>
        <begin position="5"/>
        <end position="151"/>
    </location>
</feature>
<feature type="non-terminal residue" evidence="5">
    <location>
        <position position="216"/>
    </location>
</feature>
<sequence>MTDRDDINEILEIDFEVGHVSIIRPEPTTIHNPPRTHDWTVYLRSADVHGDLNCLIQRCIFHLHPEFPDSKREFKSTPFYIKETGYAGFHLPIEIFFKTRKDPKKFRIEYDLDLHTNVDGHPYRQKESYVRKYRCTFYNPDPELRQKILAAGGKISDTGPISNNDNGESDAEEEQTSTPPPEPVSRPSPPQKRPFSPAPTVNSINNKKIKIEQSSV</sequence>
<protein>
    <recommendedName>
        <fullName evidence="4">YEATS domain-containing protein</fullName>
    </recommendedName>
</protein>
<dbReference type="InterPro" id="IPR052790">
    <property type="entry name" value="YEATS_domain"/>
</dbReference>
<dbReference type="InterPro" id="IPR038704">
    <property type="entry name" value="YEAST_sf"/>
</dbReference>
<dbReference type="PROSITE" id="PS51037">
    <property type="entry name" value="YEATS"/>
    <property type="match status" value="1"/>
</dbReference>
<dbReference type="GO" id="GO:0003682">
    <property type="term" value="F:chromatin binding"/>
    <property type="evidence" value="ECO:0007669"/>
    <property type="project" value="TreeGrafter"/>
</dbReference>
<dbReference type="Gene3D" id="2.60.40.1970">
    <property type="entry name" value="YEATS domain"/>
    <property type="match status" value="1"/>
</dbReference>
<feature type="region of interest" description="Disordered" evidence="3">
    <location>
        <begin position="152"/>
        <end position="216"/>
    </location>
</feature>
<feature type="compositionally biased region" description="Polar residues" evidence="3">
    <location>
        <begin position="199"/>
        <end position="216"/>
    </location>
</feature>
<dbReference type="EMBL" id="CAJOBG010005638">
    <property type="protein sequence ID" value="CAF4160236.1"/>
    <property type="molecule type" value="Genomic_DNA"/>
</dbReference>
<accession>A0A819YL45</accession>
<dbReference type="GO" id="GO:0045893">
    <property type="term" value="P:positive regulation of DNA-templated transcription"/>
    <property type="evidence" value="ECO:0007669"/>
    <property type="project" value="TreeGrafter"/>
</dbReference>
<gene>
    <name evidence="5" type="ORF">OVN521_LOCUS24095</name>
</gene>
<dbReference type="AlphaFoldDB" id="A0A819YL45"/>
<name>A0A819YL45_9BILA</name>
<dbReference type="InterPro" id="IPR055129">
    <property type="entry name" value="YEATS_dom"/>
</dbReference>
<evidence type="ECO:0000256" key="2">
    <source>
        <dbReference type="PROSITE-ProRule" id="PRU00376"/>
    </source>
</evidence>
<evidence type="ECO:0000256" key="1">
    <source>
        <dbReference type="ARBA" id="ARBA00023242"/>
    </source>
</evidence>
<evidence type="ECO:0000313" key="6">
    <source>
        <dbReference type="Proteomes" id="UP000663866"/>
    </source>
</evidence>
<dbReference type="Pfam" id="PF03366">
    <property type="entry name" value="YEATS"/>
    <property type="match status" value="1"/>
</dbReference>
<keyword evidence="6" id="KW-1185">Reference proteome</keyword>
<dbReference type="PANTHER" id="PTHR47827">
    <property type="entry name" value="AHD DOMAIN-CONTAINING PROTEIN"/>
    <property type="match status" value="1"/>
</dbReference>
<keyword evidence="1 2" id="KW-0539">Nucleus</keyword>
<organism evidence="5 6">
    <name type="scientific">Rotaria magnacalcarata</name>
    <dbReference type="NCBI Taxonomy" id="392030"/>
    <lineage>
        <taxon>Eukaryota</taxon>
        <taxon>Metazoa</taxon>
        <taxon>Spiralia</taxon>
        <taxon>Gnathifera</taxon>
        <taxon>Rotifera</taxon>
        <taxon>Eurotatoria</taxon>
        <taxon>Bdelloidea</taxon>
        <taxon>Philodinida</taxon>
        <taxon>Philodinidae</taxon>
        <taxon>Rotaria</taxon>
    </lineage>
</organism>